<feature type="region of interest" description="Disordered" evidence="7">
    <location>
        <begin position="96"/>
        <end position="145"/>
    </location>
</feature>
<evidence type="ECO:0000313" key="10">
    <source>
        <dbReference type="Proteomes" id="UP001230188"/>
    </source>
</evidence>
<dbReference type="GO" id="GO:0006303">
    <property type="term" value="P:double-strand break repair via nonhomologous end joining"/>
    <property type="evidence" value="ECO:0007669"/>
    <property type="project" value="TreeGrafter"/>
</dbReference>
<dbReference type="PROSITE" id="PS50064">
    <property type="entry name" value="ZF_PARP_2"/>
    <property type="match status" value="1"/>
</dbReference>
<keyword evidence="5" id="KW-0539">Nucleus</keyword>
<dbReference type="GO" id="GO:0003677">
    <property type="term" value="F:DNA binding"/>
    <property type="evidence" value="ECO:0007669"/>
    <property type="project" value="InterPro"/>
</dbReference>
<keyword evidence="10" id="KW-1185">Reference proteome</keyword>
<dbReference type="Pfam" id="PF14716">
    <property type="entry name" value="HHH_8"/>
    <property type="match status" value="1"/>
</dbReference>
<dbReference type="GO" id="GO:0003887">
    <property type="term" value="F:DNA-directed DNA polymerase activity"/>
    <property type="evidence" value="ECO:0007669"/>
    <property type="project" value="InterPro"/>
</dbReference>
<reference evidence="9" key="1">
    <citation type="submission" date="2023-01" db="EMBL/GenBank/DDBJ databases">
        <title>Metagenome sequencing of chrysophaentin producing Chrysophaeum taylorii.</title>
        <authorList>
            <person name="Davison J."/>
            <person name="Bewley C."/>
        </authorList>
    </citation>
    <scope>NUCLEOTIDE SEQUENCE</scope>
    <source>
        <strain evidence="9">NIES-1699</strain>
    </source>
</reference>
<gene>
    <name evidence="9" type="ORF">CTAYLR_002300</name>
</gene>
<dbReference type="PANTHER" id="PTHR11276">
    <property type="entry name" value="DNA POLYMERASE TYPE-X FAMILY MEMBER"/>
    <property type="match status" value="1"/>
</dbReference>
<evidence type="ECO:0000256" key="1">
    <source>
        <dbReference type="ARBA" id="ARBA00004123"/>
    </source>
</evidence>
<dbReference type="PANTHER" id="PTHR11276:SF28">
    <property type="entry name" value="DNA POLYMERASE LAMBDA"/>
    <property type="match status" value="1"/>
</dbReference>
<keyword evidence="4" id="KW-0862">Zinc</keyword>
<dbReference type="GO" id="GO:0008270">
    <property type="term" value="F:zinc ion binding"/>
    <property type="evidence" value="ECO:0007669"/>
    <property type="project" value="UniProtKB-KW"/>
</dbReference>
<evidence type="ECO:0000256" key="7">
    <source>
        <dbReference type="SAM" id="MobiDB-lite"/>
    </source>
</evidence>
<dbReference type="InterPro" id="IPR022312">
    <property type="entry name" value="DNA_pol_X"/>
</dbReference>
<evidence type="ECO:0000256" key="2">
    <source>
        <dbReference type="ARBA" id="ARBA00022723"/>
    </source>
</evidence>
<dbReference type="InterPro" id="IPR010996">
    <property type="entry name" value="HHH_MUS81"/>
</dbReference>
<dbReference type="Proteomes" id="UP001230188">
    <property type="component" value="Unassembled WGS sequence"/>
</dbReference>
<dbReference type="InterPro" id="IPR027421">
    <property type="entry name" value="DNA_pol_lamdba_lyase_dom_sf"/>
</dbReference>
<evidence type="ECO:0000256" key="5">
    <source>
        <dbReference type="ARBA" id="ARBA00023242"/>
    </source>
</evidence>
<keyword evidence="2" id="KW-0479">Metal-binding</keyword>
<dbReference type="SUPFAM" id="SSF47802">
    <property type="entry name" value="DNA polymerase beta, N-terminal domain-like"/>
    <property type="match status" value="1"/>
</dbReference>
<organism evidence="9 10">
    <name type="scientific">Chrysophaeum taylorii</name>
    <dbReference type="NCBI Taxonomy" id="2483200"/>
    <lineage>
        <taxon>Eukaryota</taxon>
        <taxon>Sar</taxon>
        <taxon>Stramenopiles</taxon>
        <taxon>Ochrophyta</taxon>
        <taxon>Pelagophyceae</taxon>
        <taxon>Pelagomonadales</taxon>
        <taxon>Pelagomonadaceae</taxon>
        <taxon>Chrysophaeum</taxon>
    </lineage>
</organism>
<comment type="subcellular location">
    <subcellularLocation>
        <location evidence="1">Nucleus</location>
    </subcellularLocation>
</comment>
<dbReference type="AlphaFoldDB" id="A0AAD7XRL0"/>
<evidence type="ECO:0000256" key="3">
    <source>
        <dbReference type="ARBA" id="ARBA00022771"/>
    </source>
</evidence>
<dbReference type="GO" id="GO:0005634">
    <property type="term" value="C:nucleus"/>
    <property type="evidence" value="ECO:0007669"/>
    <property type="project" value="UniProtKB-SubCell"/>
</dbReference>
<comment type="caution">
    <text evidence="9">The sequence shown here is derived from an EMBL/GenBank/DDBJ whole genome shotgun (WGS) entry which is preliminary data.</text>
</comment>
<keyword evidence="3" id="KW-0863">Zinc-finger</keyword>
<accession>A0AAD7XRL0</accession>
<dbReference type="SUPFAM" id="SSF57716">
    <property type="entry name" value="Glucocorticoid receptor-like (DNA-binding domain)"/>
    <property type="match status" value="1"/>
</dbReference>
<feature type="active site" description="Nucleophile; Schiff-base intermediate with DNA; for 5'-dRP lyase activity" evidence="6">
    <location>
        <position position="281"/>
    </location>
</feature>
<feature type="domain" description="PARP-type" evidence="8">
    <location>
        <begin position="6"/>
        <end position="98"/>
    </location>
</feature>
<dbReference type="InterPro" id="IPR036957">
    <property type="entry name" value="Znf_PARP_sf"/>
</dbReference>
<dbReference type="Gene3D" id="1.10.150.110">
    <property type="entry name" value="DNA polymerase beta, N-terminal domain-like"/>
    <property type="match status" value="1"/>
</dbReference>
<dbReference type="Gene3D" id="3.30.1740.10">
    <property type="entry name" value="Zinc finger, PARP-type"/>
    <property type="match status" value="1"/>
</dbReference>
<protein>
    <recommendedName>
        <fullName evidence="8">PARP-type domain-containing protein</fullName>
    </recommendedName>
</protein>
<dbReference type="InterPro" id="IPR001510">
    <property type="entry name" value="Znf_PARP"/>
</dbReference>
<sequence length="300" mass="33213">MSSYTFSVEYAKSGRSTCKVSGEKIEKGEIRIAKNSEIDRDGESITMQTWHKVIPFFQMMKRMRKKENQLKTMDDLAGFDELEDEDQEKLEKMLSDFHDPDVDFPPEAPKKEKKKRKQAEDDEEEEPAKPKKNARPSLPEIEPEVREAKAAKDLRALAEELVGRCRARGLDLPNDEEVARQKMGSLVLAARSGSTVDVAAAIKAADEQFGVKKTVETECPENAGLALAFTEMSSIYFKQGDKMRGGAYKKVAATIAGEADPITSGKACKSLPGIGKASMEKIDEFLSTGKIAKLEELKAA</sequence>
<dbReference type="SMART" id="SM01336">
    <property type="entry name" value="zf-PARP"/>
    <property type="match status" value="1"/>
</dbReference>
<evidence type="ECO:0000259" key="8">
    <source>
        <dbReference type="PROSITE" id="PS50064"/>
    </source>
</evidence>
<name>A0AAD7XRL0_9STRA</name>
<dbReference type="EMBL" id="JAQMWT010000029">
    <property type="protein sequence ID" value="KAJ8613428.1"/>
    <property type="molecule type" value="Genomic_DNA"/>
</dbReference>
<evidence type="ECO:0000313" key="9">
    <source>
        <dbReference type="EMBL" id="KAJ8613428.1"/>
    </source>
</evidence>
<evidence type="ECO:0000256" key="4">
    <source>
        <dbReference type="ARBA" id="ARBA00022833"/>
    </source>
</evidence>
<proteinExistence type="predicted"/>
<dbReference type="Pfam" id="PF00645">
    <property type="entry name" value="zf-PARP"/>
    <property type="match status" value="1"/>
</dbReference>
<evidence type="ECO:0000256" key="6">
    <source>
        <dbReference type="PIRSR" id="PIRSR622312-50"/>
    </source>
</evidence>